<feature type="non-terminal residue" evidence="8">
    <location>
        <position position="1"/>
    </location>
</feature>
<dbReference type="GO" id="GO:0005886">
    <property type="term" value="C:plasma membrane"/>
    <property type="evidence" value="ECO:0007669"/>
    <property type="project" value="UniProtKB-SubCell"/>
</dbReference>
<dbReference type="InterPro" id="IPR001463">
    <property type="entry name" value="Na/Ala_symport"/>
</dbReference>
<keyword evidence="4 7" id="KW-0812">Transmembrane</keyword>
<keyword evidence="5 7" id="KW-1133">Transmembrane helix</keyword>
<organism evidence="8">
    <name type="scientific">human gut metagenome</name>
    <dbReference type="NCBI Taxonomy" id="408170"/>
    <lineage>
        <taxon>unclassified sequences</taxon>
        <taxon>metagenomes</taxon>
        <taxon>organismal metagenomes</taxon>
    </lineage>
</organism>
<keyword evidence="6 7" id="KW-0472">Membrane</keyword>
<comment type="caution">
    <text evidence="8">The sequence shown here is derived from an EMBL/GenBank/DDBJ whole genome shotgun (WGS) entry which is preliminary data.</text>
</comment>
<accession>K1RTW8</accession>
<feature type="transmembrane region" description="Helical" evidence="7">
    <location>
        <begin position="12"/>
        <end position="31"/>
    </location>
</feature>
<evidence type="ECO:0000256" key="2">
    <source>
        <dbReference type="ARBA" id="ARBA00022448"/>
    </source>
</evidence>
<keyword evidence="3" id="KW-1003">Cell membrane</keyword>
<evidence type="ECO:0000256" key="4">
    <source>
        <dbReference type="ARBA" id="ARBA00022692"/>
    </source>
</evidence>
<evidence type="ECO:0000256" key="3">
    <source>
        <dbReference type="ARBA" id="ARBA00022475"/>
    </source>
</evidence>
<keyword evidence="2" id="KW-0813">Transport</keyword>
<evidence type="ECO:0000256" key="7">
    <source>
        <dbReference type="SAM" id="Phobius"/>
    </source>
</evidence>
<evidence type="ECO:0000256" key="1">
    <source>
        <dbReference type="ARBA" id="ARBA00004651"/>
    </source>
</evidence>
<dbReference type="GO" id="GO:0005283">
    <property type="term" value="F:amino acid:sodium symporter activity"/>
    <property type="evidence" value="ECO:0007669"/>
    <property type="project" value="InterPro"/>
</dbReference>
<comment type="subcellular location">
    <subcellularLocation>
        <location evidence="1">Cell membrane</location>
        <topology evidence="1">Multi-pass membrane protein</topology>
    </subcellularLocation>
</comment>
<name>K1RTW8_9ZZZZ</name>
<sequence>VSAVWTIADIFNGLMAIPNMIAIFALSGIVAKETRDFFKTSQRRKN</sequence>
<proteinExistence type="predicted"/>
<dbReference type="AlphaFoldDB" id="K1RTW8"/>
<gene>
    <name evidence="8" type="ORF">OBE_13308</name>
</gene>
<protein>
    <submittedName>
        <fullName evidence="8">Sodium:alanine symporter</fullName>
    </submittedName>
</protein>
<dbReference type="EMBL" id="AJWZ01009192">
    <property type="protein sequence ID" value="EKC52017.1"/>
    <property type="molecule type" value="Genomic_DNA"/>
</dbReference>
<evidence type="ECO:0000256" key="6">
    <source>
        <dbReference type="ARBA" id="ARBA00023136"/>
    </source>
</evidence>
<reference evidence="8" key="1">
    <citation type="journal article" date="2013" name="Environ. Microbiol.">
        <title>Microbiota from the distal guts of lean and obese adolescents exhibit partial functional redundancy besides clear differences in community structure.</title>
        <authorList>
            <person name="Ferrer M."/>
            <person name="Ruiz A."/>
            <person name="Lanza F."/>
            <person name="Haange S.B."/>
            <person name="Oberbach A."/>
            <person name="Till H."/>
            <person name="Bargiela R."/>
            <person name="Campoy C."/>
            <person name="Segura M.T."/>
            <person name="Richter M."/>
            <person name="von Bergen M."/>
            <person name="Seifert J."/>
            <person name="Suarez A."/>
        </authorList>
    </citation>
    <scope>NUCLEOTIDE SEQUENCE</scope>
</reference>
<evidence type="ECO:0000256" key="5">
    <source>
        <dbReference type="ARBA" id="ARBA00022989"/>
    </source>
</evidence>
<dbReference type="Pfam" id="PF01235">
    <property type="entry name" value="Na_Ala_symp"/>
    <property type="match status" value="1"/>
</dbReference>
<evidence type="ECO:0000313" key="8">
    <source>
        <dbReference type="EMBL" id="EKC52017.1"/>
    </source>
</evidence>